<proteinExistence type="predicted"/>
<sequence>MSEFKYFIQQCNCGMFLTNQTQGVLVDCMLGRYEHDKLVDQMMMSLMIDDELMMSLMSNDEFLMSLMIDDQLMMSLMSNDEFLMSLMIDDQLMMSLMIYEQR</sequence>
<protein>
    <submittedName>
        <fullName evidence="1">Uncharacterized protein</fullName>
    </submittedName>
</protein>
<gene>
    <name evidence="1" type="ORF">CEXT_12161</name>
</gene>
<dbReference type="Proteomes" id="UP001054945">
    <property type="component" value="Unassembled WGS sequence"/>
</dbReference>
<dbReference type="EMBL" id="BPLR01020281">
    <property type="protein sequence ID" value="GIX76717.1"/>
    <property type="molecule type" value="Genomic_DNA"/>
</dbReference>
<reference evidence="1 2" key="1">
    <citation type="submission" date="2021-06" db="EMBL/GenBank/DDBJ databases">
        <title>Caerostris extrusa draft genome.</title>
        <authorList>
            <person name="Kono N."/>
            <person name="Arakawa K."/>
        </authorList>
    </citation>
    <scope>NUCLEOTIDE SEQUENCE [LARGE SCALE GENOMIC DNA]</scope>
</reference>
<evidence type="ECO:0000313" key="1">
    <source>
        <dbReference type="EMBL" id="GIX76717.1"/>
    </source>
</evidence>
<keyword evidence="2" id="KW-1185">Reference proteome</keyword>
<organism evidence="1 2">
    <name type="scientific">Caerostris extrusa</name>
    <name type="common">Bark spider</name>
    <name type="synonym">Caerostris bankana</name>
    <dbReference type="NCBI Taxonomy" id="172846"/>
    <lineage>
        <taxon>Eukaryota</taxon>
        <taxon>Metazoa</taxon>
        <taxon>Ecdysozoa</taxon>
        <taxon>Arthropoda</taxon>
        <taxon>Chelicerata</taxon>
        <taxon>Arachnida</taxon>
        <taxon>Araneae</taxon>
        <taxon>Araneomorphae</taxon>
        <taxon>Entelegynae</taxon>
        <taxon>Araneoidea</taxon>
        <taxon>Araneidae</taxon>
        <taxon>Caerostris</taxon>
    </lineage>
</organism>
<evidence type="ECO:0000313" key="2">
    <source>
        <dbReference type="Proteomes" id="UP001054945"/>
    </source>
</evidence>
<comment type="caution">
    <text evidence="1">The sequence shown here is derived from an EMBL/GenBank/DDBJ whole genome shotgun (WGS) entry which is preliminary data.</text>
</comment>
<dbReference type="AlphaFoldDB" id="A0AAV4MW12"/>
<accession>A0AAV4MW12</accession>
<name>A0AAV4MW12_CAEEX</name>